<accession>A0A1X7STM9</accession>
<dbReference type="InterPro" id="IPR011600">
    <property type="entry name" value="Pept_C14_caspase"/>
</dbReference>
<dbReference type="Gene3D" id="3.30.70.1470">
    <property type="entry name" value="Caspase-like"/>
    <property type="match status" value="1"/>
</dbReference>
<dbReference type="InterPro" id="IPR002138">
    <property type="entry name" value="Pept_C14_p10"/>
</dbReference>
<proteinExistence type="predicted"/>
<feature type="domain" description="Caspase family p10" evidence="1">
    <location>
        <begin position="1"/>
        <end position="55"/>
    </location>
</feature>
<dbReference type="GO" id="GO:0006508">
    <property type="term" value="P:proteolysis"/>
    <property type="evidence" value="ECO:0007669"/>
    <property type="project" value="InterPro"/>
</dbReference>
<protein>
    <recommendedName>
        <fullName evidence="1">Caspase family p10 domain-containing protein</fullName>
    </recommendedName>
</protein>
<dbReference type="AlphaFoldDB" id="A0A1X7STM9"/>
<evidence type="ECO:0000259" key="1">
    <source>
        <dbReference type="PROSITE" id="PS50207"/>
    </source>
</evidence>
<dbReference type="EnsemblMetazoa" id="Aqu2.1.05499_001">
    <property type="protein sequence ID" value="Aqu2.1.05499_001"/>
    <property type="gene ID" value="Aqu2.1.05499"/>
</dbReference>
<dbReference type="InterPro" id="IPR029030">
    <property type="entry name" value="Caspase-like_dom_sf"/>
</dbReference>
<name>A0A1X7STM9_AMPQE</name>
<reference evidence="2" key="1">
    <citation type="submission" date="2017-05" db="UniProtKB">
        <authorList>
            <consortium name="EnsemblMetazoa"/>
        </authorList>
    </citation>
    <scope>IDENTIFICATION</scope>
</reference>
<sequence length="55" mass="6497">TCPGYVLWRNSGYGTWFIKAFVDIRQNRASGNYFMNILIEVNRIIAEKNEHSFKK</sequence>
<dbReference type="GO" id="GO:0004197">
    <property type="term" value="F:cysteine-type endopeptidase activity"/>
    <property type="evidence" value="ECO:0007669"/>
    <property type="project" value="InterPro"/>
</dbReference>
<dbReference type="PROSITE" id="PS50207">
    <property type="entry name" value="CASPASE_P10"/>
    <property type="match status" value="1"/>
</dbReference>
<dbReference type="SUPFAM" id="SSF52129">
    <property type="entry name" value="Caspase-like"/>
    <property type="match status" value="1"/>
</dbReference>
<dbReference type="Pfam" id="PF00656">
    <property type="entry name" value="Peptidase_C14"/>
    <property type="match status" value="1"/>
</dbReference>
<organism evidence="2">
    <name type="scientific">Amphimedon queenslandica</name>
    <name type="common">Sponge</name>
    <dbReference type="NCBI Taxonomy" id="400682"/>
    <lineage>
        <taxon>Eukaryota</taxon>
        <taxon>Metazoa</taxon>
        <taxon>Porifera</taxon>
        <taxon>Demospongiae</taxon>
        <taxon>Heteroscleromorpha</taxon>
        <taxon>Haplosclerida</taxon>
        <taxon>Niphatidae</taxon>
        <taxon>Amphimedon</taxon>
    </lineage>
</organism>
<evidence type="ECO:0000313" key="2">
    <source>
        <dbReference type="EnsemblMetazoa" id="Aqu2.1.05499_001"/>
    </source>
</evidence>
<dbReference type="InParanoid" id="A0A1X7STM9"/>